<gene>
    <name evidence="2" type="ORF">BEL07_00600</name>
</gene>
<proteinExistence type="predicted"/>
<accession>A0A1E8QBP1</accession>
<comment type="caution">
    <text evidence="2">The sequence shown here is derived from an EMBL/GenBank/DDBJ whole genome shotgun (WGS) entry which is preliminary data.</text>
</comment>
<dbReference type="InterPro" id="IPR002645">
    <property type="entry name" value="STAS_dom"/>
</dbReference>
<dbReference type="InterPro" id="IPR036513">
    <property type="entry name" value="STAS_dom_sf"/>
</dbReference>
<feature type="domain" description="STAS" evidence="1">
    <location>
        <begin position="2"/>
        <end position="108"/>
    </location>
</feature>
<name>A0A1E8QBP1_9MYCO</name>
<sequence length="120" mass="13050">MRLTTFRLDPAIAVVEATGELDAANARELVDHVVALRDHTALVLNLSDLAFFGTEGLWALNRVNGACAKRRAIAAIVAGREVHRLLRICDPHGGLRVHASMEQAVAVARRRPHHLTAPPL</sequence>
<protein>
    <recommendedName>
        <fullName evidence="1">STAS domain-containing protein</fullName>
    </recommendedName>
</protein>
<dbReference type="PROSITE" id="PS50801">
    <property type="entry name" value="STAS"/>
    <property type="match status" value="1"/>
</dbReference>
<dbReference type="AlphaFoldDB" id="A0A1E8QBP1"/>
<dbReference type="CDD" id="cd07043">
    <property type="entry name" value="STAS_anti-anti-sigma_factors"/>
    <property type="match status" value="1"/>
</dbReference>
<organism evidence="2 3">
    <name type="scientific">Mycolicibacterium grossiae</name>
    <dbReference type="NCBI Taxonomy" id="1552759"/>
    <lineage>
        <taxon>Bacteria</taxon>
        <taxon>Bacillati</taxon>
        <taxon>Actinomycetota</taxon>
        <taxon>Actinomycetes</taxon>
        <taxon>Mycobacteriales</taxon>
        <taxon>Mycobacteriaceae</taxon>
        <taxon>Mycolicibacterium</taxon>
    </lineage>
</organism>
<evidence type="ECO:0000313" key="2">
    <source>
        <dbReference type="EMBL" id="OFJ55812.1"/>
    </source>
</evidence>
<dbReference type="Proteomes" id="UP000178953">
    <property type="component" value="Unassembled WGS sequence"/>
</dbReference>
<dbReference type="SUPFAM" id="SSF52091">
    <property type="entry name" value="SpoIIaa-like"/>
    <property type="match status" value="1"/>
</dbReference>
<dbReference type="Gene3D" id="3.30.750.24">
    <property type="entry name" value="STAS domain"/>
    <property type="match status" value="1"/>
</dbReference>
<dbReference type="EMBL" id="MCHX01000001">
    <property type="protein sequence ID" value="OFJ55812.1"/>
    <property type="molecule type" value="Genomic_DNA"/>
</dbReference>
<reference evidence="2 3" key="1">
    <citation type="submission" date="2016-09" db="EMBL/GenBank/DDBJ databases">
        <title>genome sequence of Mycobacterium sp. 739 SCH.</title>
        <authorList>
            <person name="Greninger A.L."/>
            <person name="Qin X."/>
            <person name="Jerome K."/>
            <person name="Vora S."/>
            <person name="Quinn K."/>
        </authorList>
    </citation>
    <scope>NUCLEOTIDE SEQUENCE [LARGE SCALE GENOMIC DNA]</scope>
    <source>
        <strain evidence="2 3">SCH</strain>
    </source>
</reference>
<keyword evidence="3" id="KW-1185">Reference proteome</keyword>
<evidence type="ECO:0000259" key="1">
    <source>
        <dbReference type="PROSITE" id="PS50801"/>
    </source>
</evidence>
<evidence type="ECO:0000313" key="3">
    <source>
        <dbReference type="Proteomes" id="UP000178953"/>
    </source>
</evidence>
<dbReference type="Pfam" id="PF01740">
    <property type="entry name" value="STAS"/>
    <property type="match status" value="1"/>
</dbReference>